<name>A0A382A954_9ZZZZ</name>
<dbReference type="EMBL" id="UINC01024272">
    <property type="protein sequence ID" value="SVA97587.1"/>
    <property type="molecule type" value="Genomic_DNA"/>
</dbReference>
<gene>
    <name evidence="1" type="ORF">METZ01_LOCUS150441</name>
</gene>
<reference evidence="1" key="1">
    <citation type="submission" date="2018-05" db="EMBL/GenBank/DDBJ databases">
        <authorList>
            <person name="Lanie J.A."/>
            <person name="Ng W.-L."/>
            <person name="Kazmierczak K.M."/>
            <person name="Andrzejewski T.M."/>
            <person name="Davidsen T.M."/>
            <person name="Wayne K.J."/>
            <person name="Tettelin H."/>
            <person name="Glass J.I."/>
            <person name="Rusch D."/>
            <person name="Podicherti R."/>
            <person name="Tsui H.-C.T."/>
            <person name="Winkler M.E."/>
        </authorList>
    </citation>
    <scope>NUCLEOTIDE SEQUENCE</scope>
</reference>
<sequence>MDAVTLTTPVRHSNAPCRCSETLIFFNQHGLPHSFASRDFFSVTVMVTKIKTQKMHEFDGSIC</sequence>
<accession>A0A382A954</accession>
<proteinExistence type="predicted"/>
<evidence type="ECO:0000313" key="1">
    <source>
        <dbReference type="EMBL" id="SVA97587.1"/>
    </source>
</evidence>
<protein>
    <submittedName>
        <fullName evidence="1">Uncharacterized protein</fullName>
    </submittedName>
</protein>
<organism evidence="1">
    <name type="scientific">marine metagenome</name>
    <dbReference type="NCBI Taxonomy" id="408172"/>
    <lineage>
        <taxon>unclassified sequences</taxon>
        <taxon>metagenomes</taxon>
        <taxon>ecological metagenomes</taxon>
    </lineage>
</organism>
<dbReference type="AlphaFoldDB" id="A0A382A954"/>